<comment type="subcellular location">
    <subcellularLocation>
        <location evidence="1">Membrane</location>
        <topology evidence="1">Multi-pass membrane protein</topology>
    </subcellularLocation>
</comment>
<feature type="transmembrane region" description="Helical" evidence="7">
    <location>
        <begin position="233"/>
        <end position="259"/>
    </location>
</feature>
<evidence type="ECO:0000256" key="2">
    <source>
        <dbReference type="ARBA" id="ARBA00022692"/>
    </source>
</evidence>
<accession>A0AA88V710</accession>
<keyword evidence="3 7" id="KW-1133">Transmembrane helix</keyword>
<feature type="chain" id="PRO_5041731423" evidence="8">
    <location>
        <begin position="20"/>
        <end position="348"/>
    </location>
</feature>
<feature type="signal peptide" evidence="8">
    <location>
        <begin position="1"/>
        <end position="19"/>
    </location>
</feature>
<dbReference type="Proteomes" id="UP001188597">
    <property type="component" value="Unassembled WGS sequence"/>
</dbReference>
<dbReference type="AlphaFoldDB" id="A0AA88V710"/>
<dbReference type="EMBL" id="JAVXUP010002586">
    <property type="protein sequence ID" value="KAK3002468.1"/>
    <property type="molecule type" value="Genomic_DNA"/>
</dbReference>
<protein>
    <submittedName>
        <fullName evidence="9">Uncharacterized protein</fullName>
    </submittedName>
</protein>
<evidence type="ECO:0000256" key="5">
    <source>
        <dbReference type="ARBA" id="ARBA00044504"/>
    </source>
</evidence>
<sequence length="348" mass="39517">MIRMHAYLIIFVAINRYTALVENNVLQAAKDMEKVLDVPMSQIAEDAVLLPDATSNNDYPLLSKQFFRRHGRDLFACASTWFLVDIVFYSSQLFQSQIYAGYLPHKPHNVYQDAYNVARLQAIVACSSKLYHLKEMKVYQKRFCIIKSPDFRYATPDTFSATPELLEGLLQGEPRYTALVENNVVQAAKDMEKVLDVSMSQIAEDAVFLPDATSNNDYPLLSRKFFRRHGRDLFACASTWFLVDIVFYSSQLFQIQIYAGYLPHKPQNVYQDAYNVARLQAIVAVSALVILGGVCIVGMVITYFFTRETMGRSLEENENENDEYAEMCVLRCFKGSCAVPPQSSVAAV</sequence>
<evidence type="ECO:0000313" key="9">
    <source>
        <dbReference type="EMBL" id="KAK3002468.1"/>
    </source>
</evidence>
<reference evidence="9" key="1">
    <citation type="submission" date="2022-12" db="EMBL/GenBank/DDBJ databases">
        <title>Draft genome assemblies for two species of Escallonia (Escalloniales).</title>
        <authorList>
            <person name="Chanderbali A."/>
            <person name="Dervinis C."/>
            <person name="Anghel I."/>
            <person name="Soltis D."/>
            <person name="Soltis P."/>
            <person name="Zapata F."/>
        </authorList>
    </citation>
    <scope>NUCLEOTIDE SEQUENCE</scope>
    <source>
        <strain evidence="9">UCBG64.0493</strain>
        <tissue evidence="9">Leaf</tissue>
    </source>
</reference>
<dbReference type="PANTHER" id="PTHR24064">
    <property type="entry name" value="SOLUTE CARRIER FAMILY 22 MEMBER"/>
    <property type="match status" value="1"/>
</dbReference>
<evidence type="ECO:0000313" key="10">
    <source>
        <dbReference type="Proteomes" id="UP001188597"/>
    </source>
</evidence>
<comment type="similarity">
    <text evidence="5">Belongs to the major facilitator superfamily. Phosphate:H(+) symporter (TC 2.A.1.9) family.</text>
</comment>
<dbReference type="GO" id="GO:0016020">
    <property type="term" value="C:membrane"/>
    <property type="evidence" value="ECO:0007669"/>
    <property type="project" value="UniProtKB-SubCell"/>
</dbReference>
<keyword evidence="10" id="KW-1185">Reference proteome</keyword>
<comment type="caution">
    <text evidence="9">The sequence shown here is derived from an EMBL/GenBank/DDBJ whole genome shotgun (WGS) entry which is preliminary data.</text>
</comment>
<keyword evidence="4 7" id="KW-0472">Membrane</keyword>
<keyword evidence="8" id="KW-0732">Signal</keyword>
<evidence type="ECO:0000256" key="1">
    <source>
        <dbReference type="ARBA" id="ARBA00004141"/>
    </source>
</evidence>
<dbReference type="Gene3D" id="1.20.1250.20">
    <property type="entry name" value="MFS general substrate transporter like domains"/>
    <property type="match status" value="2"/>
</dbReference>
<proteinExistence type="inferred from homology"/>
<gene>
    <name evidence="9" type="ORF">RJ639_022108</name>
</gene>
<keyword evidence="2 7" id="KW-0812">Transmembrane</keyword>
<comment type="catalytic activity">
    <reaction evidence="6">
        <text>phosphate(in) + H(+)(in) = phosphate(out) + H(+)(out)</text>
        <dbReference type="Rhea" id="RHEA:29939"/>
        <dbReference type="ChEBI" id="CHEBI:15378"/>
        <dbReference type="ChEBI" id="CHEBI:43474"/>
    </reaction>
    <physiologicalReaction direction="right-to-left" evidence="6">
        <dbReference type="Rhea" id="RHEA:29941"/>
    </physiologicalReaction>
</comment>
<feature type="transmembrane region" description="Helical" evidence="7">
    <location>
        <begin position="279"/>
        <end position="305"/>
    </location>
</feature>
<organism evidence="9 10">
    <name type="scientific">Escallonia herrerae</name>
    <dbReference type="NCBI Taxonomy" id="1293975"/>
    <lineage>
        <taxon>Eukaryota</taxon>
        <taxon>Viridiplantae</taxon>
        <taxon>Streptophyta</taxon>
        <taxon>Embryophyta</taxon>
        <taxon>Tracheophyta</taxon>
        <taxon>Spermatophyta</taxon>
        <taxon>Magnoliopsida</taxon>
        <taxon>eudicotyledons</taxon>
        <taxon>Gunneridae</taxon>
        <taxon>Pentapetalae</taxon>
        <taxon>asterids</taxon>
        <taxon>campanulids</taxon>
        <taxon>Escalloniales</taxon>
        <taxon>Escalloniaceae</taxon>
        <taxon>Escallonia</taxon>
    </lineage>
</organism>
<evidence type="ECO:0000256" key="3">
    <source>
        <dbReference type="ARBA" id="ARBA00022989"/>
    </source>
</evidence>
<name>A0AA88V710_9ASTE</name>
<evidence type="ECO:0000256" key="7">
    <source>
        <dbReference type="SAM" id="Phobius"/>
    </source>
</evidence>
<evidence type="ECO:0000256" key="8">
    <source>
        <dbReference type="SAM" id="SignalP"/>
    </source>
</evidence>
<dbReference type="InterPro" id="IPR036259">
    <property type="entry name" value="MFS_trans_sf"/>
</dbReference>
<evidence type="ECO:0000256" key="6">
    <source>
        <dbReference type="ARBA" id="ARBA00049011"/>
    </source>
</evidence>
<evidence type="ECO:0000256" key="4">
    <source>
        <dbReference type="ARBA" id="ARBA00023136"/>
    </source>
</evidence>